<gene>
    <name evidence="2" type="ORF">SISSUDRAFT_50964</name>
</gene>
<dbReference type="CDD" id="cd12108">
    <property type="entry name" value="Hr-like"/>
    <property type="match status" value="1"/>
</dbReference>
<reference evidence="2 3" key="1">
    <citation type="journal article" date="2016" name="Mol. Biol. Evol.">
        <title>Comparative Genomics of Early-Diverging Mushroom-Forming Fungi Provides Insights into the Origins of Lignocellulose Decay Capabilities.</title>
        <authorList>
            <person name="Nagy L.G."/>
            <person name="Riley R."/>
            <person name="Tritt A."/>
            <person name="Adam C."/>
            <person name="Daum C."/>
            <person name="Floudas D."/>
            <person name="Sun H."/>
            <person name="Yadav J.S."/>
            <person name="Pangilinan J."/>
            <person name="Larsson K.H."/>
            <person name="Matsuura K."/>
            <person name="Barry K."/>
            <person name="Labutti K."/>
            <person name="Kuo R."/>
            <person name="Ohm R.A."/>
            <person name="Bhattacharya S.S."/>
            <person name="Shirouzu T."/>
            <person name="Yoshinaga Y."/>
            <person name="Martin F.M."/>
            <person name="Grigoriev I.V."/>
            <person name="Hibbett D.S."/>
        </authorList>
    </citation>
    <scope>NUCLEOTIDE SEQUENCE [LARGE SCALE GENOMIC DNA]</scope>
    <source>
        <strain evidence="2 3">HHB10207 ss-3</strain>
    </source>
</reference>
<evidence type="ECO:0000259" key="1">
    <source>
        <dbReference type="Pfam" id="PF01814"/>
    </source>
</evidence>
<dbReference type="InterPro" id="IPR012312">
    <property type="entry name" value="Hemerythrin-like"/>
</dbReference>
<organism evidence="2 3">
    <name type="scientific">Sistotremastrum suecicum HHB10207 ss-3</name>
    <dbReference type="NCBI Taxonomy" id="1314776"/>
    <lineage>
        <taxon>Eukaryota</taxon>
        <taxon>Fungi</taxon>
        <taxon>Dikarya</taxon>
        <taxon>Basidiomycota</taxon>
        <taxon>Agaricomycotina</taxon>
        <taxon>Agaricomycetes</taxon>
        <taxon>Sistotremastrales</taxon>
        <taxon>Sistotremastraceae</taxon>
        <taxon>Sistotremastrum</taxon>
    </lineage>
</organism>
<protein>
    <recommendedName>
        <fullName evidence="1">Hemerythrin-like domain-containing protein</fullName>
    </recommendedName>
</protein>
<dbReference type="STRING" id="1314776.A0A166HBB1"/>
<sequence>MNQFHSHFQQSTEDRRWNRLAITMDSFHQGFRHEYDTIFSMADGSFSNKYRLSLAEFLRTATSFRRHLEIHHNIEERYIFPVLAKRMPSFRDNEKHRNSHHSIHDGLDRLSLLIAKYSEDNTKYSPTEFRSCLESFRDVLFAHLDEEVADLSGENLKKYWTIDEVDLIVI</sequence>
<accession>A0A166HBB1</accession>
<dbReference type="EMBL" id="KV428013">
    <property type="protein sequence ID" value="KZT42528.1"/>
    <property type="molecule type" value="Genomic_DNA"/>
</dbReference>
<evidence type="ECO:0000313" key="3">
    <source>
        <dbReference type="Proteomes" id="UP000076798"/>
    </source>
</evidence>
<dbReference type="AlphaFoldDB" id="A0A166HBB1"/>
<dbReference type="PANTHER" id="PTHR38048">
    <property type="entry name" value="EXPRESSED PROTEIN"/>
    <property type="match status" value="1"/>
</dbReference>
<proteinExistence type="predicted"/>
<dbReference type="Proteomes" id="UP000076798">
    <property type="component" value="Unassembled WGS sequence"/>
</dbReference>
<dbReference type="Pfam" id="PF01814">
    <property type="entry name" value="Hemerythrin"/>
    <property type="match status" value="1"/>
</dbReference>
<dbReference type="InterPro" id="IPR053206">
    <property type="entry name" value="Dimeric_xanthone_biosynth"/>
</dbReference>
<feature type="domain" description="Hemerythrin-like" evidence="1">
    <location>
        <begin position="23"/>
        <end position="147"/>
    </location>
</feature>
<dbReference type="PANTHER" id="PTHR38048:SF1">
    <property type="entry name" value="HEMERYTHRIN-LIKE DOMAIN-CONTAINING PROTEIN"/>
    <property type="match status" value="1"/>
</dbReference>
<dbReference type="OrthoDB" id="10044044at2759"/>
<name>A0A166HBB1_9AGAM</name>
<keyword evidence="3" id="KW-1185">Reference proteome</keyword>
<evidence type="ECO:0000313" key="2">
    <source>
        <dbReference type="EMBL" id="KZT42528.1"/>
    </source>
</evidence>
<dbReference type="Gene3D" id="1.20.120.520">
    <property type="entry name" value="nmb1532 protein domain like"/>
    <property type="match status" value="1"/>
</dbReference>